<keyword evidence="3" id="KW-1185">Reference proteome</keyword>
<feature type="compositionally biased region" description="Polar residues" evidence="1">
    <location>
        <begin position="693"/>
        <end position="708"/>
    </location>
</feature>
<name>A0A2D2DIR0_9BURK</name>
<dbReference type="Gene3D" id="2.180.10.10">
    <property type="entry name" value="RHS repeat-associated core"/>
    <property type="match status" value="2"/>
</dbReference>
<dbReference type="NCBIfam" id="TIGR01643">
    <property type="entry name" value="YD_repeat_2x"/>
    <property type="match status" value="5"/>
</dbReference>
<dbReference type="PANTHER" id="PTHR32305:SF15">
    <property type="entry name" value="PROTEIN RHSA-RELATED"/>
    <property type="match status" value="1"/>
</dbReference>
<dbReference type="PANTHER" id="PTHR32305">
    <property type="match status" value="1"/>
</dbReference>
<dbReference type="InterPro" id="IPR031325">
    <property type="entry name" value="RHS_repeat"/>
</dbReference>
<dbReference type="AlphaFoldDB" id="A0A2D2DIR0"/>
<dbReference type="InterPro" id="IPR050708">
    <property type="entry name" value="T6SS_VgrG/RHS"/>
</dbReference>
<gene>
    <name evidence="2" type="ORF">CR152_10280</name>
</gene>
<feature type="region of interest" description="Disordered" evidence="1">
    <location>
        <begin position="693"/>
        <end position="731"/>
    </location>
</feature>
<dbReference type="Proteomes" id="UP000229897">
    <property type="component" value="Chromosome"/>
</dbReference>
<dbReference type="EMBL" id="CP024608">
    <property type="protein sequence ID" value="ATQ74868.1"/>
    <property type="molecule type" value="Genomic_DNA"/>
</dbReference>
<dbReference type="InterPro" id="IPR006530">
    <property type="entry name" value="YD"/>
</dbReference>
<dbReference type="InterPro" id="IPR022385">
    <property type="entry name" value="Rhs_assc_core"/>
</dbReference>
<dbReference type="OrthoDB" id="8727902at2"/>
<accession>A0A2D2DIR0</accession>
<sequence>MSRRILSRLMSGALIVVMTYTPLLGAYTGTVASAQSVPEGATSYKYDLVGNLKEVTDPLGRVTNFTYDPLDRVKQVEQPLTNGARPTLKYGYDGIDQVATVTDPRKLETRYDVDGLGNRSELRSPDTGLTKSTYDAAGNLKTSMDGRGKTTTYFYDALNRLTRIDYTGSASTTFEYDGDTTLTPTAAGKITRMTDESGNTRYTYNEFGRLATKTQNTIGGGYNTTHTLAYDYDGAGRLTSVTYPSGNRVNYGYNQAGQVTSITLNPVQAGGTGTSTGSIVLLNNITYAAFGGTTGWTWSNSTQANQYAHVRTYDLDGRISSYTLGSPSANGVVRTVHYDAASRIKGYIHTGTGTTPSPASLNQTFGYDELNRLTSYSGNGTSQTYAYDVSGNRIKAGFGANSYTNTIDPLSNKLSATTGPVPAKKNVYNDAGNLTTDGTLVVTYSGRGRPYSIQNGAVTTYQLFNGMDQRVFQSYGGGVFVYDERGQLVGEYNYANGKATRETVYLGNLPVAVLTQTVTGTAPAQSTAINVFHIHPDHLGTPRMVTRSLDNKIVWRWDNGDPFGLTPPTEYFSGSGTFTFNLRMPGQYYDRSTNLFYNHFRDYDPQTGRYLQSDPIGLDGGVNTYGYVLGNPVSNTDPSGLQVPMPMPPIPMPGVPNPSMEASRVIAKAIFGKDPEEAPVTYQTYTRLNKKTGQCYSGRTSGRGTPEQNLKDRKNGQPILNAEGFDDPILDKSSESPYGIRGREQQLIDINGGAKSDEGQSRNAIRGVSKINPFGDYYDASAINEFGEIKRDRECTCK</sequence>
<evidence type="ECO:0000313" key="3">
    <source>
        <dbReference type="Proteomes" id="UP000229897"/>
    </source>
</evidence>
<reference evidence="2" key="1">
    <citation type="submission" date="2017-10" db="EMBL/GenBank/DDBJ databases">
        <title>Massilia psychrophilum sp. nov., a novel purple-pigmented bacterium isolated from Tianshan glacier, Xinjiang Municipality, China.</title>
        <authorList>
            <person name="Wang H."/>
        </authorList>
    </citation>
    <scope>NUCLEOTIDE SEQUENCE [LARGE SCALE GENOMIC DNA]</scope>
    <source>
        <strain evidence="2">B2</strain>
    </source>
</reference>
<dbReference type="NCBIfam" id="TIGR03696">
    <property type="entry name" value="Rhs_assc_core"/>
    <property type="match status" value="1"/>
</dbReference>
<dbReference type="KEGG" id="mass:CR152_10280"/>
<proteinExistence type="predicted"/>
<protein>
    <submittedName>
        <fullName evidence="2">Type IV secretion protein Rhs</fullName>
    </submittedName>
</protein>
<dbReference type="RefSeq" id="WP_099874843.1">
    <property type="nucleotide sequence ID" value="NZ_CP024608.1"/>
</dbReference>
<organism evidence="2 3">
    <name type="scientific">Massilia violaceinigra</name>
    <dbReference type="NCBI Taxonomy" id="2045208"/>
    <lineage>
        <taxon>Bacteria</taxon>
        <taxon>Pseudomonadati</taxon>
        <taxon>Pseudomonadota</taxon>
        <taxon>Betaproteobacteria</taxon>
        <taxon>Burkholderiales</taxon>
        <taxon>Oxalobacteraceae</taxon>
        <taxon>Telluria group</taxon>
        <taxon>Massilia</taxon>
    </lineage>
</organism>
<evidence type="ECO:0000313" key="2">
    <source>
        <dbReference type="EMBL" id="ATQ74868.1"/>
    </source>
</evidence>
<evidence type="ECO:0000256" key="1">
    <source>
        <dbReference type="SAM" id="MobiDB-lite"/>
    </source>
</evidence>
<dbReference type="Pfam" id="PF05593">
    <property type="entry name" value="RHS_repeat"/>
    <property type="match status" value="4"/>
</dbReference>